<name>A0AAW9PV81_9CYAN</name>
<gene>
    <name evidence="1" type="ORF">V2H45_02645</name>
</gene>
<comment type="caution">
    <text evidence="1">The sequence shown here is derived from an EMBL/GenBank/DDBJ whole genome shotgun (WGS) entry which is preliminary data.</text>
</comment>
<sequence length="285" mass="31145">MNLSINSFHKVWLLGLSLTVTMTFLVQEAKAQYPCSGAAGEMVIGNSPASNGIASFPICARDPNYQEEPEEQSSSSSSRSSYYDPVFEALKLQSASAMLNLQQQTKLLQDPKYLKYISGSWNLFPSSRLVGAKPGNYCVASFLKASMDPEAKKAPVMINLLGPGGNYKGALLTFTAESIPKPETMQTITVTLIQNNEPPVTVKAFNYTMPKLPFGVIAFAVPTIDAALATMEDVQSFDVKIDGRSVAKTTWHSGLKVRDEFRKCLNGQPYSVTEIDIVPERLKTP</sequence>
<reference evidence="1" key="1">
    <citation type="submission" date="2024-01" db="EMBL/GenBank/DDBJ databases">
        <title>Bank of Algae and Cyanobacteria of the Azores (BACA) strain genomes.</title>
        <authorList>
            <person name="Luz R."/>
            <person name="Cordeiro R."/>
            <person name="Fonseca A."/>
            <person name="Goncalves V."/>
        </authorList>
    </citation>
    <scope>NUCLEOTIDE SEQUENCE</scope>
    <source>
        <strain evidence="1">BACA0141</strain>
    </source>
</reference>
<proteinExistence type="predicted"/>
<dbReference type="Proteomes" id="UP001333818">
    <property type="component" value="Unassembled WGS sequence"/>
</dbReference>
<evidence type="ECO:0000313" key="2">
    <source>
        <dbReference type="Proteomes" id="UP001333818"/>
    </source>
</evidence>
<dbReference type="EMBL" id="JAZBJZ010000006">
    <property type="protein sequence ID" value="MEE3715639.1"/>
    <property type="molecule type" value="Genomic_DNA"/>
</dbReference>
<keyword evidence="2" id="KW-1185">Reference proteome</keyword>
<dbReference type="RefSeq" id="WP_330482063.1">
    <property type="nucleotide sequence ID" value="NZ_JAZBJZ010000006.1"/>
</dbReference>
<accession>A0AAW9PV81</accession>
<evidence type="ECO:0000313" key="1">
    <source>
        <dbReference type="EMBL" id="MEE3715639.1"/>
    </source>
</evidence>
<dbReference type="AlphaFoldDB" id="A0AAW9PV81"/>
<organism evidence="1 2">
    <name type="scientific">Tumidithrix elongata BACA0141</name>
    <dbReference type="NCBI Taxonomy" id="2716417"/>
    <lineage>
        <taxon>Bacteria</taxon>
        <taxon>Bacillati</taxon>
        <taxon>Cyanobacteriota</taxon>
        <taxon>Cyanophyceae</taxon>
        <taxon>Pseudanabaenales</taxon>
        <taxon>Pseudanabaenaceae</taxon>
        <taxon>Tumidithrix</taxon>
        <taxon>Tumidithrix elongata</taxon>
    </lineage>
</organism>
<protein>
    <submittedName>
        <fullName evidence="1">Uncharacterized protein</fullName>
    </submittedName>
</protein>